<feature type="transmembrane region" description="Helical" evidence="7">
    <location>
        <begin position="369"/>
        <end position="396"/>
    </location>
</feature>
<dbReference type="GO" id="GO:0005886">
    <property type="term" value="C:plasma membrane"/>
    <property type="evidence" value="ECO:0007669"/>
    <property type="project" value="UniProtKB-SubCell"/>
</dbReference>
<feature type="transmembrane region" description="Helical" evidence="7">
    <location>
        <begin position="329"/>
        <end position="349"/>
    </location>
</feature>
<keyword evidence="7" id="KW-1278">Translocase</keyword>
<evidence type="ECO:0000256" key="3">
    <source>
        <dbReference type="ARBA" id="ARBA00022989"/>
    </source>
</evidence>
<dbReference type="HAMAP" id="MF_00445">
    <property type="entry name" value="NDH1_NuoN_1"/>
    <property type="match status" value="1"/>
</dbReference>
<evidence type="ECO:0000256" key="4">
    <source>
        <dbReference type="ARBA" id="ARBA00023136"/>
    </source>
</evidence>
<dbReference type="InterPro" id="IPR010096">
    <property type="entry name" value="NADH-Q_OxRdtase_suN/2"/>
</dbReference>
<comment type="subunit">
    <text evidence="6">Composed of 13 different subunits. Subunits NuoA, H, J, K, L, M, N constitute the membrane sector of the complex.</text>
</comment>
<comment type="similarity">
    <text evidence="7">Belongs to the complex I subunit 2 family.</text>
</comment>
<dbReference type="PANTHER" id="PTHR22773">
    <property type="entry name" value="NADH DEHYDROGENASE"/>
    <property type="match status" value="1"/>
</dbReference>
<keyword evidence="7" id="KW-0874">Quinone</keyword>
<keyword evidence="2 7" id="KW-0812">Transmembrane</keyword>
<evidence type="ECO:0000256" key="2">
    <source>
        <dbReference type="ARBA" id="ARBA00022692"/>
    </source>
</evidence>
<feature type="transmembrane region" description="Helical" evidence="7">
    <location>
        <begin position="298"/>
        <end position="317"/>
    </location>
</feature>
<keyword evidence="7" id="KW-0520">NAD</keyword>
<evidence type="ECO:0000313" key="10">
    <source>
        <dbReference type="EMBL" id="QCI20318.1"/>
    </source>
</evidence>
<feature type="transmembrane region" description="Helical" evidence="7">
    <location>
        <begin position="452"/>
        <end position="475"/>
    </location>
</feature>
<keyword evidence="7" id="KW-0830">Ubiquinone</keyword>
<evidence type="ECO:0000256" key="8">
    <source>
        <dbReference type="RuleBase" id="RU000320"/>
    </source>
</evidence>
<feature type="transmembrane region" description="Helical" evidence="7">
    <location>
        <begin position="238"/>
        <end position="262"/>
    </location>
</feature>
<feature type="transmembrane region" description="Helical" evidence="7">
    <location>
        <begin position="128"/>
        <end position="148"/>
    </location>
</feature>
<reference evidence="10 11" key="2">
    <citation type="submission" date="2019-05" db="EMBL/GenBank/DDBJ databases">
        <title>Genome evolution of the obligate endosymbiont Buchnera aphidicola.</title>
        <authorList>
            <person name="Moran N.A."/>
        </authorList>
    </citation>
    <scope>NUCLEOTIDE SEQUENCE [LARGE SCALE GENOMIC DNA]</scope>
    <source>
        <strain evidence="10 11">Bca</strain>
    </source>
</reference>
<protein>
    <recommendedName>
        <fullName evidence="7">NADH-quinone oxidoreductase subunit N</fullName>
        <ecNumber evidence="7">7.1.1.-</ecNumber>
    </recommendedName>
    <alternativeName>
        <fullName evidence="7">NADH dehydrogenase I subunit N</fullName>
    </alternativeName>
    <alternativeName>
        <fullName evidence="7">NDH-1 subunit N</fullName>
    </alternativeName>
</protein>
<name>A0A4D6Y149_9GAMM</name>
<keyword evidence="7" id="KW-0813">Transport</keyword>
<organism evidence="10 11">
    <name type="scientific">Buchnera aphidicola</name>
    <name type="common">Brachycaudus cardui</name>
    <dbReference type="NCBI Taxonomy" id="557993"/>
    <lineage>
        <taxon>Bacteria</taxon>
        <taxon>Pseudomonadati</taxon>
        <taxon>Pseudomonadota</taxon>
        <taxon>Gammaproteobacteria</taxon>
        <taxon>Enterobacterales</taxon>
        <taxon>Erwiniaceae</taxon>
        <taxon>Buchnera</taxon>
    </lineage>
</organism>
<comment type="catalytic activity">
    <reaction evidence="7">
        <text>a quinone + NADH + 5 H(+)(in) = a quinol + NAD(+) + 4 H(+)(out)</text>
        <dbReference type="Rhea" id="RHEA:57888"/>
        <dbReference type="ChEBI" id="CHEBI:15378"/>
        <dbReference type="ChEBI" id="CHEBI:24646"/>
        <dbReference type="ChEBI" id="CHEBI:57540"/>
        <dbReference type="ChEBI" id="CHEBI:57945"/>
        <dbReference type="ChEBI" id="CHEBI:132124"/>
    </reaction>
</comment>
<feature type="transmembrane region" description="Helical" evidence="7">
    <location>
        <begin position="36"/>
        <end position="55"/>
    </location>
</feature>
<sequence length="490" mass="54952">MTTNLQQLIAFSPFLIVLFTVIAVVFFIAYNRNHCFVSVFSSLGLISSLSSLYFLNTIVPIDINCLFYINNYSIFYIGMIIIASISTCIFAYPSLLKYPFNKEEFYLLILISTLGAMSLIISNHMASFLVSIELTSLPIFGLIGYSSYKKQSLEASFKYVILSGVTSSFLLLGIAWVYSICGSLNFISINKAFNILSLSEKTVVLFGISMILLSLLFKLSIVPFHLWTPDVYEGTPALVLSFFSTVGKIATFYVLLNLLTCFSISDHKILYFLISLCTIFSMLFGNLMALFQKNFKRFLGYSSISQMGYLFIVLLVLDNNYIFSLEASTIYLFAYLFSNIVCFGIIDLISSSDKKNDAHLISSYQGLFWSHPILSTVLTLVLLSLAGIPITLGFIGKFYILSIIVKEHLWMIGFSFLVATLLGVYCYLRVIITLYSSSSSLFVQKDLKILNNLVYTPSKIVIVFSGLILLILGIYPNPLISLLKLSSLFE</sequence>
<evidence type="ECO:0000256" key="5">
    <source>
        <dbReference type="ARBA" id="ARBA00025189"/>
    </source>
</evidence>
<keyword evidence="7" id="KW-1003">Cell membrane</keyword>
<evidence type="ECO:0000313" key="11">
    <source>
        <dbReference type="Proteomes" id="UP000298594"/>
    </source>
</evidence>
<gene>
    <name evidence="7" type="primary">nuoN</name>
    <name evidence="10" type="ORF">D9V67_00845</name>
</gene>
<feature type="transmembrane region" description="Helical" evidence="7">
    <location>
        <begin position="105"/>
        <end position="121"/>
    </location>
</feature>
<dbReference type="NCBIfam" id="TIGR01770">
    <property type="entry name" value="NDH_I_N"/>
    <property type="match status" value="1"/>
</dbReference>
<dbReference type="GO" id="GO:0012505">
    <property type="term" value="C:endomembrane system"/>
    <property type="evidence" value="ECO:0007669"/>
    <property type="project" value="UniProtKB-SubCell"/>
</dbReference>
<comment type="function">
    <text evidence="5">NDH-1 shuttles electrons from NADH, via FMN and iron-sulfur (Fe-S) centers, to quinones in the respiratory chain. Couples the redox reaction to proton translocation (for every two electrons transferred, four hydrogen ions are translocated across the cytoplasmic membrane), and thus conserves the redox energy in a proton gradient.</text>
</comment>
<keyword evidence="3 7" id="KW-1133">Transmembrane helix</keyword>
<evidence type="ECO:0000256" key="7">
    <source>
        <dbReference type="HAMAP-Rule" id="MF_00445"/>
    </source>
</evidence>
<feature type="transmembrane region" description="Helical" evidence="7">
    <location>
        <begin position="269"/>
        <end position="292"/>
    </location>
</feature>
<dbReference type="AlphaFoldDB" id="A0A4D6Y149"/>
<dbReference type="InterPro" id="IPR001750">
    <property type="entry name" value="ND/Mrp_TM"/>
</dbReference>
<feature type="transmembrane region" description="Helical" evidence="7">
    <location>
        <begin position="408"/>
        <end position="432"/>
    </location>
</feature>
<evidence type="ECO:0000256" key="6">
    <source>
        <dbReference type="ARBA" id="ARBA00025811"/>
    </source>
</evidence>
<evidence type="ECO:0000256" key="1">
    <source>
        <dbReference type="ARBA" id="ARBA00004127"/>
    </source>
</evidence>
<accession>A0A4D6Y149</accession>
<comment type="function">
    <text evidence="7">NDH-1 shuttles electrons from NADH, via FMN and iron-sulfur (Fe-S) centers, to quinones in the respiratory chain. The immediate electron acceptor for the enzyme in this species is believed to be ubiquinone. Couples the redox reaction to proton translocation (for every two electrons transferred, four hydrogen ions are translocated across the cytoplasmic membrane), and thus conserves the redox energy in a proton gradient.</text>
</comment>
<keyword evidence="4 7" id="KW-0472">Membrane</keyword>
<dbReference type="GO" id="GO:0008137">
    <property type="term" value="F:NADH dehydrogenase (ubiquinone) activity"/>
    <property type="evidence" value="ECO:0007669"/>
    <property type="project" value="InterPro"/>
</dbReference>
<dbReference type="GO" id="GO:0042773">
    <property type="term" value="P:ATP synthesis coupled electron transport"/>
    <property type="evidence" value="ECO:0007669"/>
    <property type="project" value="InterPro"/>
</dbReference>
<dbReference type="EC" id="7.1.1.-" evidence="7"/>
<dbReference type="GO" id="GO:0048038">
    <property type="term" value="F:quinone binding"/>
    <property type="evidence" value="ECO:0007669"/>
    <property type="project" value="UniProtKB-KW"/>
</dbReference>
<comment type="subcellular location">
    <subcellularLocation>
        <location evidence="7">Cell membrane</location>
        <topology evidence="7">Multi-pass membrane protein</topology>
    </subcellularLocation>
    <subcellularLocation>
        <location evidence="1">Endomembrane system</location>
        <topology evidence="1">Multi-pass membrane protein</topology>
    </subcellularLocation>
    <subcellularLocation>
        <location evidence="8">Membrane</location>
        <topology evidence="8">Multi-pass membrane protein</topology>
    </subcellularLocation>
</comment>
<feature type="domain" description="NADH:quinone oxidoreductase/Mrp antiporter transmembrane" evidence="9">
    <location>
        <begin position="122"/>
        <end position="422"/>
    </location>
</feature>
<dbReference type="Pfam" id="PF00361">
    <property type="entry name" value="Proton_antipo_M"/>
    <property type="match status" value="1"/>
</dbReference>
<feature type="transmembrane region" description="Helical" evidence="7">
    <location>
        <begin position="67"/>
        <end position="93"/>
    </location>
</feature>
<dbReference type="Proteomes" id="UP000298594">
    <property type="component" value="Chromosome"/>
</dbReference>
<dbReference type="RefSeq" id="WP_158359175.1">
    <property type="nucleotide sequence ID" value="NZ_CP034879.1"/>
</dbReference>
<dbReference type="EMBL" id="CP034879">
    <property type="protein sequence ID" value="QCI20318.1"/>
    <property type="molecule type" value="Genomic_DNA"/>
</dbReference>
<feature type="transmembrane region" description="Helical" evidence="7">
    <location>
        <begin position="7"/>
        <end position="30"/>
    </location>
</feature>
<feature type="transmembrane region" description="Helical" evidence="7">
    <location>
        <begin position="202"/>
        <end position="226"/>
    </location>
</feature>
<feature type="transmembrane region" description="Helical" evidence="7">
    <location>
        <begin position="160"/>
        <end position="181"/>
    </location>
</feature>
<comment type="subunit">
    <text evidence="7">NDH-1 is composed of 13 different subunits. Subunits NuoA, H, J, K, L, M, N constitute the membrane sector of the complex.</text>
</comment>
<dbReference type="OrthoDB" id="9768329at2"/>
<dbReference type="GO" id="GO:0050136">
    <property type="term" value="F:NADH dehydrogenase (quinone) (non-electrogenic) activity"/>
    <property type="evidence" value="ECO:0007669"/>
    <property type="project" value="UniProtKB-UniRule"/>
</dbReference>
<proteinExistence type="inferred from homology"/>
<reference evidence="10 11" key="1">
    <citation type="submission" date="2018-12" db="EMBL/GenBank/DDBJ databases">
        <authorList>
            <person name="Chong R.A."/>
        </authorList>
    </citation>
    <scope>NUCLEOTIDE SEQUENCE [LARGE SCALE GENOMIC DNA]</scope>
    <source>
        <strain evidence="10 11">Bca</strain>
    </source>
</reference>
<evidence type="ECO:0000259" key="9">
    <source>
        <dbReference type="Pfam" id="PF00361"/>
    </source>
</evidence>